<dbReference type="EMBL" id="KQ258329">
    <property type="protein sequence ID" value="KOM26564.1"/>
    <property type="molecule type" value="Genomic_DNA"/>
</dbReference>
<gene>
    <name evidence="1" type="ORF">LR48_Vigan293s001500</name>
</gene>
<evidence type="ECO:0000313" key="1">
    <source>
        <dbReference type="EMBL" id="KOM26564.1"/>
    </source>
</evidence>
<protein>
    <submittedName>
        <fullName evidence="1">Uncharacterized protein</fullName>
    </submittedName>
</protein>
<name>A0A0L9T8Z0_PHAAN</name>
<dbReference type="Proteomes" id="UP000053144">
    <property type="component" value="Unassembled WGS sequence"/>
</dbReference>
<dbReference type="Gramene" id="KOM26564">
    <property type="protein sequence ID" value="KOM26564"/>
    <property type="gene ID" value="LR48_Vigan293s001500"/>
</dbReference>
<dbReference type="AlphaFoldDB" id="A0A0L9T8Z0"/>
<reference evidence="2" key="1">
    <citation type="journal article" date="2015" name="Proc. Natl. Acad. Sci. U.S.A.">
        <title>Genome sequencing of adzuki bean (Vigna angularis) provides insight into high starch and low fat accumulation and domestication.</title>
        <authorList>
            <person name="Yang K."/>
            <person name="Tian Z."/>
            <person name="Chen C."/>
            <person name="Luo L."/>
            <person name="Zhao B."/>
            <person name="Wang Z."/>
            <person name="Yu L."/>
            <person name="Li Y."/>
            <person name="Sun Y."/>
            <person name="Li W."/>
            <person name="Chen Y."/>
            <person name="Li Y."/>
            <person name="Zhang Y."/>
            <person name="Ai D."/>
            <person name="Zhao J."/>
            <person name="Shang C."/>
            <person name="Ma Y."/>
            <person name="Wu B."/>
            <person name="Wang M."/>
            <person name="Gao L."/>
            <person name="Sun D."/>
            <person name="Zhang P."/>
            <person name="Guo F."/>
            <person name="Wang W."/>
            <person name="Li Y."/>
            <person name="Wang J."/>
            <person name="Varshney R.K."/>
            <person name="Wang J."/>
            <person name="Ling H.Q."/>
            <person name="Wan P."/>
        </authorList>
    </citation>
    <scope>NUCLEOTIDE SEQUENCE</scope>
    <source>
        <strain evidence="2">cv. Jingnong 6</strain>
    </source>
</reference>
<sequence length="85" mass="9889">MEVNRTAQTEERQAAQAIVGIRGGIKRKEPLYQLEENRSGNRPMIHKLLLSQDQAEYLANLKRVCSDYRHTIREPLLSQDQAREQ</sequence>
<accession>A0A0L9T8Z0</accession>
<proteinExistence type="predicted"/>
<evidence type="ECO:0000313" key="2">
    <source>
        <dbReference type="Proteomes" id="UP000053144"/>
    </source>
</evidence>
<organism evidence="1 2">
    <name type="scientific">Phaseolus angularis</name>
    <name type="common">Azuki bean</name>
    <name type="synonym">Vigna angularis</name>
    <dbReference type="NCBI Taxonomy" id="3914"/>
    <lineage>
        <taxon>Eukaryota</taxon>
        <taxon>Viridiplantae</taxon>
        <taxon>Streptophyta</taxon>
        <taxon>Embryophyta</taxon>
        <taxon>Tracheophyta</taxon>
        <taxon>Spermatophyta</taxon>
        <taxon>Magnoliopsida</taxon>
        <taxon>eudicotyledons</taxon>
        <taxon>Gunneridae</taxon>
        <taxon>Pentapetalae</taxon>
        <taxon>rosids</taxon>
        <taxon>fabids</taxon>
        <taxon>Fabales</taxon>
        <taxon>Fabaceae</taxon>
        <taxon>Papilionoideae</taxon>
        <taxon>50 kb inversion clade</taxon>
        <taxon>NPAAA clade</taxon>
        <taxon>indigoferoid/millettioid clade</taxon>
        <taxon>Phaseoleae</taxon>
        <taxon>Vigna</taxon>
    </lineage>
</organism>